<dbReference type="AlphaFoldDB" id="A0A0J8DWD1"/>
<protein>
    <submittedName>
        <fullName evidence="1">Uncharacterized protein</fullName>
    </submittedName>
</protein>
<reference evidence="1 2" key="1">
    <citation type="journal article" date="2014" name="Nature">
        <title>The genome of the recently domesticated crop plant sugar beet (Beta vulgaris).</title>
        <authorList>
            <person name="Dohm J.C."/>
            <person name="Minoche A.E."/>
            <person name="Holtgrawe D."/>
            <person name="Capella-Gutierrez S."/>
            <person name="Zakrzewski F."/>
            <person name="Tafer H."/>
            <person name="Rupp O."/>
            <person name="Sorensen T.R."/>
            <person name="Stracke R."/>
            <person name="Reinhardt R."/>
            <person name="Goesmann A."/>
            <person name="Kraft T."/>
            <person name="Schulz B."/>
            <person name="Stadler P.F."/>
            <person name="Schmidt T."/>
            <person name="Gabaldon T."/>
            <person name="Lehrach H."/>
            <person name="Weisshaar B."/>
            <person name="Himmelbauer H."/>
        </authorList>
    </citation>
    <scope>NUCLEOTIDE SEQUENCE [LARGE SCALE GENOMIC DNA]</scope>
    <source>
        <tissue evidence="1">Taproot</tissue>
    </source>
</reference>
<organism evidence="1 2">
    <name type="scientific">Beta vulgaris subsp. vulgaris</name>
    <name type="common">Beet</name>
    <dbReference type="NCBI Taxonomy" id="3555"/>
    <lineage>
        <taxon>Eukaryota</taxon>
        <taxon>Viridiplantae</taxon>
        <taxon>Streptophyta</taxon>
        <taxon>Embryophyta</taxon>
        <taxon>Tracheophyta</taxon>
        <taxon>Spermatophyta</taxon>
        <taxon>Magnoliopsida</taxon>
        <taxon>eudicotyledons</taxon>
        <taxon>Gunneridae</taxon>
        <taxon>Pentapetalae</taxon>
        <taxon>Caryophyllales</taxon>
        <taxon>Chenopodiaceae</taxon>
        <taxon>Betoideae</taxon>
        <taxon>Beta</taxon>
    </lineage>
</organism>
<gene>
    <name evidence="1" type="ORF">BVRB_011760</name>
</gene>
<accession>A0A0J8DWD1</accession>
<dbReference type="Gramene" id="KMS95165">
    <property type="protein sequence ID" value="KMS95165"/>
    <property type="gene ID" value="BVRB_011760"/>
</dbReference>
<evidence type="ECO:0000313" key="1">
    <source>
        <dbReference type="EMBL" id="KMS95165.1"/>
    </source>
</evidence>
<dbReference type="Proteomes" id="UP000035740">
    <property type="component" value="Unassembled WGS sequence"/>
</dbReference>
<keyword evidence="2" id="KW-1185">Reference proteome</keyword>
<evidence type="ECO:0000313" key="2">
    <source>
        <dbReference type="Proteomes" id="UP000035740"/>
    </source>
</evidence>
<name>A0A0J8DWD1_BETVV</name>
<proteinExistence type="predicted"/>
<dbReference type="EMBL" id="KQ090528">
    <property type="protein sequence ID" value="KMS95165.1"/>
    <property type="molecule type" value="Genomic_DNA"/>
</dbReference>
<sequence length="61" mass="6794">MITVSVIVHSLLRTRLVHYFKVQETKLNPGSLSSYLVQPLTNLLPLLGDNTPNLLPPLSLK</sequence>